<dbReference type="GO" id="GO:0016787">
    <property type="term" value="F:hydrolase activity"/>
    <property type="evidence" value="ECO:0007669"/>
    <property type="project" value="UniProtKB-KW"/>
</dbReference>
<feature type="domain" description="Isochorismatase-like" evidence="3">
    <location>
        <begin position="5"/>
        <end position="140"/>
    </location>
</feature>
<name>A0A366EE14_9BACI</name>
<dbReference type="PANTHER" id="PTHR43540:SF14">
    <property type="entry name" value="ISOCHORISMATASE"/>
    <property type="match status" value="1"/>
</dbReference>
<evidence type="ECO:0000259" key="3">
    <source>
        <dbReference type="Pfam" id="PF00857"/>
    </source>
</evidence>
<dbReference type="AlphaFoldDB" id="A0A366EE14"/>
<dbReference type="InterPro" id="IPR050272">
    <property type="entry name" value="Isochorismatase-like_hydrls"/>
</dbReference>
<gene>
    <name evidence="4" type="ORF">DES48_10226</name>
</gene>
<organism evidence="4 5">
    <name type="scientific">Paraliobacillus ryukyuensis</name>
    <dbReference type="NCBI Taxonomy" id="200904"/>
    <lineage>
        <taxon>Bacteria</taxon>
        <taxon>Bacillati</taxon>
        <taxon>Bacillota</taxon>
        <taxon>Bacilli</taxon>
        <taxon>Bacillales</taxon>
        <taxon>Bacillaceae</taxon>
        <taxon>Paraliobacillus</taxon>
    </lineage>
</organism>
<evidence type="ECO:0000313" key="4">
    <source>
        <dbReference type="EMBL" id="RBP00266.1"/>
    </source>
</evidence>
<reference evidence="4 5" key="1">
    <citation type="submission" date="2018-06" db="EMBL/GenBank/DDBJ databases">
        <title>Genomic Encyclopedia of Type Strains, Phase IV (KMG-IV): sequencing the most valuable type-strain genomes for metagenomic binning, comparative biology and taxonomic classification.</title>
        <authorList>
            <person name="Goeker M."/>
        </authorList>
    </citation>
    <scope>NUCLEOTIDE SEQUENCE [LARGE SCALE GENOMIC DNA]</scope>
    <source>
        <strain evidence="4 5">DSM 15140</strain>
    </source>
</reference>
<comment type="caution">
    <text evidence="4">The sequence shown here is derived from an EMBL/GenBank/DDBJ whole genome shotgun (WGS) entry which is preliminary data.</text>
</comment>
<dbReference type="EMBL" id="QNRI01000002">
    <property type="protein sequence ID" value="RBP00266.1"/>
    <property type="molecule type" value="Genomic_DNA"/>
</dbReference>
<dbReference type="InterPro" id="IPR000868">
    <property type="entry name" value="Isochorismatase-like_dom"/>
</dbReference>
<dbReference type="Pfam" id="PF00857">
    <property type="entry name" value="Isochorismatase"/>
    <property type="match status" value="1"/>
</dbReference>
<dbReference type="Gene3D" id="3.40.50.850">
    <property type="entry name" value="Isochorismatase-like"/>
    <property type="match status" value="1"/>
</dbReference>
<dbReference type="OrthoDB" id="9785724at2"/>
<protein>
    <submittedName>
        <fullName evidence="4">Nicotinamidase-related amidase</fullName>
    </submittedName>
</protein>
<proteinExistence type="inferred from homology"/>
<sequence length="182" mass="20954">MRKYALLVVDVQTGLVNDELYNKEMVIQNIKMLIATARKSSIEVIYVRHDDGEGETLAHGTDQWKIYHEITPNVDEKIVDKKYNSAFFKTDLKSCLDKKHIDTLIVTGMQTEYCMDATVKSAFDSEYEVIIPEQTNSSADNAFLSGKNLYAFYNFSIWHNRFAKVVPLDDVTRLIKESKKEI</sequence>
<accession>A0A366EE14</accession>
<dbReference type="STRING" id="200904.GCA_900168775_00303"/>
<dbReference type="CDD" id="cd01014">
    <property type="entry name" value="nicotinamidase_related"/>
    <property type="match status" value="1"/>
</dbReference>
<dbReference type="RefSeq" id="WP_113866887.1">
    <property type="nucleotide sequence ID" value="NZ_BAABQN010000002.1"/>
</dbReference>
<evidence type="ECO:0000256" key="1">
    <source>
        <dbReference type="ARBA" id="ARBA00006336"/>
    </source>
</evidence>
<evidence type="ECO:0000313" key="5">
    <source>
        <dbReference type="Proteomes" id="UP000252254"/>
    </source>
</evidence>
<evidence type="ECO:0000256" key="2">
    <source>
        <dbReference type="ARBA" id="ARBA00022801"/>
    </source>
</evidence>
<keyword evidence="5" id="KW-1185">Reference proteome</keyword>
<dbReference type="Proteomes" id="UP000252254">
    <property type="component" value="Unassembled WGS sequence"/>
</dbReference>
<dbReference type="InterPro" id="IPR036380">
    <property type="entry name" value="Isochorismatase-like_sf"/>
</dbReference>
<dbReference type="SUPFAM" id="SSF52499">
    <property type="entry name" value="Isochorismatase-like hydrolases"/>
    <property type="match status" value="1"/>
</dbReference>
<keyword evidence="2" id="KW-0378">Hydrolase</keyword>
<comment type="similarity">
    <text evidence="1">Belongs to the isochorismatase family.</text>
</comment>
<dbReference type="PANTHER" id="PTHR43540">
    <property type="entry name" value="PEROXYUREIDOACRYLATE/UREIDOACRYLATE AMIDOHYDROLASE-RELATED"/>
    <property type="match status" value="1"/>
</dbReference>